<feature type="region of interest" description="Disordered" evidence="1">
    <location>
        <begin position="336"/>
        <end position="367"/>
    </location>
</feature>
<dbReference type="EMBL" id="BAAASD010000029">
    <property type="protein sequence ID" value="GAA2358871.1"/>
    <property type="molecule type" value="Genomic_DNA"/>
</dbReference>
<evidence type="ECO:0008006" key="4">
    <source>
        <dbReference type="Google" id="ProtNLM"/>
    </source>
</evidence>
<evidence type="ECO:0000256" key="1">
    <source>
        <dbReference type="SAM" id="MobiDB-lite"/>
    </source>
</evidence>
<proteinExistence type="predicted"/>
<comment type="caution">
    <text evidence="2">The sequence shown here is derived from an EMBL/GenBank/DDBJ whole genome shotgun (WGS) entry which is preliminary data.</text>
</comment>
<protein>
    <recommendedName>
        <fullName evidence="4">Replication-relaxation</fullName>
    </recommendedName>
</protein>
<accession>A0ABN3GR52</accession>
<organism evidence="2 3">
    <name type="scientific">Streptomyces cuspidosporus</name>
    <dbReference type="NCBI Taxonomy" id="66882"/>
    <lineage>
        <taxon>Bacteria</taxon>
        <taxon>Bacillati</taxon>
        <taxon>Actinomycetota</taxon>
        <taxon>Actinomycetes</taxon>
        <taxon>Kitasatosporales</taxon>
        <taxon>Streptomycetaceae</taxon>
        <taxon>Streptomyces</taxon>
    </lineage>
</organism>
<dbReference type="RefSeq" id="WP_346177141.1">
    <property type="nucleotide sequence ID" value="NZ_BAAASD010000029.1"/>
</dbReference>
<feature type="region of interest" description="Disordered" evidence="1">
    <location>
        <begin position="380"/>
        <end position="416"/>
    </location>
</feature>
<dbReference type="InterPro" id="IPR025855">
    <property type="entry name" value="Replic_Relax"/>
</dbReference>
<feature type="compositionally biased region" description="Basic and acidic residues" evidence="1">
    <location>
        <begin position="341"/>
        <end position="367"/>
    </location>
</feature>
<name>A0ABN3GR52_9ACTN</name>
<keyword evidence="3" id="KW-1185">Reference proteome</keyword>
<feature type="compositionally biased region" description="Basic and acidic residues" evidence="1">
    <location>
        <begin position="405"/>
        <end position="416"/>
    </location>
</feature>
<reference evidence="2 3" key="1">
    <citation type="journal article" date="2019" name="Int. J. Syst. Evol. Microbiol.">
        <title>The Global Catalogue of Microorganisms (GCM) 10K type strain sequencing project: providing services to taxonomists for standard genome sequencing and annotation.</title>
        <authorList>
            <consortium name="The Broad Institute Genomics Platform"/>
            <consortium name="The Broad Institute Genome Sequencing Center for Infectious Disease"/>
            <person name="Wu L."/>
            <person name="Ma J."/>
        </authorList>
    </citation>
    <scope>NUCLEOTIDE SEQUENCE [LARGE SCALE GENOMIC DNA]</scope>
    <source>
        <strain evidence="2 3">JCM 4316</strain>
    </source>
</reference>
<evidence type="ECO:0000313" key="3">
    <source>
        <dbReference type="Proteomes" id="UP001500253"/>
    </source>
</evidence>
<dbReference type="Pfam" id="PF13814">
    <property type="entry name" value="Replic_Relax"/>
    <property type="match status" value="1"/>
</dbReference>
<gene>
    <name evidence="2" type="ORF">GCM10010246_55910</name>
</gene>
<evidence type="ECO:0000313" key="2">
    <source>
        <dbReference type="EMBL" id="GAA2358871.1"/>
    </source>
</evidence>
<dbReference type="Proteomes" id="UP001500253">
    <property type="component" value="Unassembled WGS sequence"/>
</dbReference>
<sequence>MGGSKTYPNGSTAAIRSHVLAALGVLKVASANQIWRLMCPGHKDNKAVRNACLDLARHGLTHSEGHSVDGHKLWGLTPLGLDAAAEVLDRPVGEMGGTARGSARSGAKHAMTVNETVIAFTRTPPEPTRPLSRTPAVEATPPAQLAPGIGTIRSWSTEVAHNLPSTGRNKSSVQADAVLHAPEAGLPVLIVEVDNGTEAPGLLAAKFDRYRRFFRLKTKDHQGRDFPVWRTLYPNTGREGYPPVAVVFNGGNRLGEQALKNRMNRVLDLTRETWSGRYERMGGFHGEPADGYYDYTDAIPIVFTTLQRLKNHGPLDAVWWRCGHRQWETLADALANPGDETAWHQRDEERRRQRDEQREQQRRQKEAERQLALQRLQQMSPVAPPEPPAAPCERCGQPITGDPGTRYDDAPPQDGRHCPACRDDIAHQPPGLFKALFSRRN</sequence>
<feature type="region of interest" description="Disordered" evidence="1">
    <location>
        <begin position="122"/>
        <end position="148"/>
    </location>
</feature>